<feature type="compositionally biased region" description="Polar residues" evidence="6">
    <location>
        <begin position="48"/>
        <end position="69"/>
    </location>
</feature>
<evidence type="ECO:0000256" key="6">
    <source>
        <dbReference type="SAM" id="MobiDB-lite"/>
    </source>
</evidence>
<keyword evidence="5" id="KW-0539">Nucleus</keyword>
<protein>
    <recommendedName>
        <fullName evidence="7">Histone chaperone domain-containing protein</fullName>
    </recommendedName>
</protein>
<evidence type="ECO:0000256" key="1">
    <source>
        <dbReference type="ARBA" id="ARBA00002212"/>
    </source>
</evidence>
<dbReference type="Proteomes" id="UP000019462">
    <property type="component" value="Unassembled WGS sequence"/>
</dbReference>
<sequence>MADAAGQCAGVGWSRLASRPGKESAAARKRGPWTASIRCPSKLPNPDFFTTNQHPSTIMSDINNITNAAATEGSDEYHQPTSVDKGKGKARAVEPDHDEEEDDDDDDNEDDEEEDEDFNIDDDELAELIEDEEELAEIDPSNIVYTGRRRNAPLDYTSEEALKQAGLDSGAGAAEPDEEDAEFKSEEMTDE</sequence>
<comment type="similarity">
    <text evidence="3">Belongs to the CHZ1 family.</text>
</comment>
<dbReference type="GO" id="GO:0005634">
    <property type="term" value="C:nucleus"/>
    <property type="evidence" value="ECO:0007669"/>
    <property type="project" value="UniProtKB-SubCell"/>
</dbReference>
<evidence type="ECO:0000256" key="3">
    <source>
        <dbReference type="ARBA" id="ARBA00008057"/>
    </source>
</evidence>
<feature type="domain" description="Histone chaperone" evidence="7">
    <location>
        <begin position="129"/>
        <end position="165"/>
    </location>
</feature>
<proteinExistence type="inferred from homology"/>
<comment type="caution">
    <text evidence="8">The sequence shown here is derived from an EMBL/GenBank/DDBJ whole genome shotgun (WGS) entry which is preliminary data.</text>
</comment>
<accession>W3VPX3</accession>
<feature type="compositionally biased region" description="Acidic residues" evidence="6">
    <location>
        <begin position="96"/>
        <end position="122"/>
    </location>
</feature>
<evidence type="ECO:0000313" key="9">
    <source>
        <dbReference type="Proteomes" id="UP000019462"/>
    </source>
</evidence>
<dbReference type="InterPro" id="IPR019098">
    <property type="entry name" value="Histone_chaperone_domain_CHZ"/>
</dbReference>
<keyword evidence="9" id="KW-1185">Reference proteome</keyword>
<evidence type="ECO:0000256" key="2">
    <source>
        <dbReference type="ARBA" id="ARBA00004123"/>
    </source>
</evidence>
<reference evidence="8 9" key="1">
    <citation type="journal article" date="2014" name="Genome Announc.">
        <title>Genome sequence of the basidiomycetous fungus Pseudozyma aphidis DSM70725, an efficient producer of biosurfactant mannosylerythritol lipids.</title>
        <authorList>
            <person name="Lorenz S."/>
            <person name="Guenther M."/>
            <person name="Grumaz C."/>
            <person name="Rupp S."/>
            <person name="Zibek S."/>
            <person name="Sohn K."/>
        </authorList>
    </citation>
    <scope>NUCLEOTIDE SEQUENCE [LARGE SCALE GENOMIC DNA]</scope>
    <source>
        <strain evidence="9">ATCC 32657 / CBS 517.83 / DSM 70725 / JCM 10318 / NBRC 10182 / NRRL Y-7954 / St-0401</strain>
    </source>
</reference>
<feature type="compositionally biased region" description="Basic and acidic residues" evidence="6">
    <location>
        <begin position="84"/>
        <end position="95"/>
    </location>
</feature>
<dbReference type="AlphaFoldDB" id="W3VPX3"/>
<feature type="region of interest" description="Disordered" evidence="6">
    <location>
        <begin position="155"/>
        <end position="191"/>
    </location>
</feature>
<gene>
    <name evidence="8" type="ORF">PaG_02565</name>
</gene>
<dbReference type="EMBL" id="AWNI01000009">
    <property type="protein sequence ID" value="ETS62812.1"/>
    <property type="molecule type" value="Genomic_DNA"/>
</dbReference>
<evidence type="ECO:0000256" key="5">
    <source>
        <dbReference type="ARBA" id="ARBA00023242"/>
    </source>
</evidence>
<keyword evidence="4" id="KW-0143">Chaperone</keyword>
<comment type="function">
    <text evidence="1">Forms a chaperone-bound H2A.Z-H2B complex that acts as a source for SWR1 complex-dependent H2A to H2A.Z histone replacement in chromatin.</text>
</comment>
<evidence type="ECO:0000259" key="7">
    <source>
        <dbReference type="SMART" id="SM01082"/>
    </source>
</evidence>
<dbReference type="SMART" id="SM01082">
    <property type="entry name" value="CHZ"/>
    <property type="match status" value="1"/>
</dbReference>
<dbReference type="OrthoDB" id="2556513at2759"/>
<organism evidence="8 9">
    <name type="scientific">Moesziomyces aphidis</name>
    <name type="common">Pseudozyma aphidis</name>
    <dbReference type="NCBI Taxonomy" id="84754"/>
    <lineage>
        <taxon>Eukaryota</taxon>
        <taxon>Fungi</taxon>
        <taxon>Dikarya</taxon>
        <taxon>Basidiomycota</taxon>
        <taxon>Ustilaginomycotina</taxon>
        <taxon>Ustilaginomycetes</taxon>
        <taxon>Ustilaginales</taxon>
        <taxon>Ustilaginaceae</taxon>
        <taxon>Moesziomyces</taxon>
    </lineage>
</organism>
<dbReference type="HOGENOM" id="CLU_122500_0_0_1"/>
<feature type="compositionally biased region" description="Basic and acidic residues" evidence="6">
    <location>
        <begin position="182"/>
        <end position="191"/>
    </location>
</feature>
<evidence type="ECO:0000313" key="8">
    <source>
        <dbReference type="EMBL" id="ETS62812.1"/>
    </source>
</evidence>
<comment type="subcellular location">
    <subcellularLocation>
        <location evidence="2">Nucleus</location>
    </subcellularLocation>
</comment>
<dbReference type="Pfam" id="PF09649">
    <property type="entry name" value="CHZ"/>
    <property type="match status" value="1"/>
</dbReference>
<feature type="region of interest" description="Disordered" evidence="6">
    <location>
        <begin position="1"/>
        <end position="122"/>
    </location>
</feature>
<evidence type="ECO:0000256" key="4">
    <source>
        <dbReference type="ARBA" id="ARBA00023186"/>
    </source>
</evidence>
<name>W3VPX3_MOEAP</name>